<sequence length="279" mass="29057">MNAPAATSRPVMVDELQRAWRAVQDGRFRGRGDDSELKVTTEEHERATRAWQPHERVLPVVGCVGQAGSTTLALALATLSGQARVLECGPAARSGLADAATAELGASAAGWVVGRREGVQIARAGGARWTPESVPPPDDASTELALSVVDVGWDVADVLTAGGWLARHLAAAEWIVAATRATTPGLRQLETVLAQVGSGRVVAAVIGPPPRRWPRSLNAAIGPAIRALLETGDVVAIPPHHGLATRGLDPTPLPASVLRAAAEIARRISVSTDHSTKGF</sequence>
<dbReference type="EMBL" id="BONK01000018">
    <property type="protein sequence ID" value="GIG23312.1"/>
    <property type="molecule type" value="Genomic_DNA"/>
</dbReference>
<dbReference type="Proteomes" id="UP000632740">
    <property type="component" value="Unassembled WGS sequence"/>
</dbReference>
<accession>A0A919P717</accession>
<reference evidence="1" key="1">
    <citation type="submission" date="2021-01" db="EMBL/GenBank/DDBJ databases">
        <title>Whole genome shotgun sequence of Cellulomonas chitinilytica NBRC 110799.</title>
        <authorList>
            <person name="Komaki H."/>
            <person name="Tamura T."/>
        </authorList>
    </citation>
    <scope>NUCLEOTIDE SEQUENCE</scope>
    <source>
        <strain evidence="1">NBRC 110799</strain>
    </source>
</reference>
<dbReference type="AlphaFoldDB" id="A0A919P717"/>
<keyword evidence="2" id="KW-1185">Reference proteome</keyword>
<name>A0A919P717_9CELL</name>
<proteinExistence type="predicted"/>
<organism evidence="1 2">
    <name type="scientific">Cellulomonas chitinilytica</name>
    <dbReference type="NCBI Taxonomy" id="398759"/>
    <lineage>
        <taxon>Bacteria</taxon>
        <taxon>Bacillati</taxon>
        <taxon>Actinomycetota</taxon>
        <taxon>Actinomycetes</taxon>
        <taxon>Micrococcales</taxon>
        <taxon>Cellulomonadaceae</taxon>
        <taxon>Cellulomonas</taxon>
    </lineage>
</organism>
<gene>
    <name evidence="1" type="ORF">Cch01nite_40360</name>
</gene>
<comment type="caution">
    <text evidence="1">The sequence shown here is derived from an EMBL/GenBank/DDBJ whole genome shotgun (WGS) entry which is preliminary data.</text>
</comment>
<evidence type="ECO:0000313" key="1">
    <source>
        <dbReference type="EMBL" id="GIG23312.1"/>
    </source>
</evidence>
<evidence type="ECO:0000313" key="2">
    <source>
        <dbReference type="Proteomes" id="UP000632740"/>
    </source>
</evidence>
<protein>
    <submittedName>
        <fullName evidence="1">Uncharacterized protein</fullName>
    </submittedName>
</protein>